<dbReference type="KEGG" id="vbl:L21SP4_01203"/>
<evidence type="ECO:0000313" key="1">
    <source>
        <dbReference type="EMBL" id="AKJ64451.1"/>
    </source>
</evidence>
<dbReference type="Proteomes" id="UP000035268">
    <property type="component" value="Chromosome"/>
</dbReference>
<proteinExistence type="predicted"/>
<keyword evidence="2" id="KW-1185">Reference proteome</keyword>
<dbReference type="SUPFAM" id="SSF52540">
    <property type="entry name" value="P-loop containing nucleoside triphosphate hydrolases"/>
    <property type="match status" value="1"/>
</dbReference>
<protein>
    <submittedName>
        <fullName evidence="1">Sulfotransferase domain protein</fullName>
    </submittedName>
</protein>
<dbReference type="InterPro" id="IPR027417">
    <property type="entry name" value="P-loop_NTPase"/>
</dbReference>
<dbReference type="EMBL" id="CP010904">
    <property type="protein sequence ID" value="AKJ64451.1"/>
    <property type="molecule type" value="Genomic_DNA"/>
</dbReference>
<dbReference type="STRING" id="1307763.L21SP4_01203"/>
<sequence length="319" mass="37024">MKQEEPTRTVVHIGYPKCASTYLQRLIFPQLPNFADLSDAPYEDKALLYHRGMTPEAYRIMVARHMRRRDDTIPFRILSCESYVELPFRGFERNFGRVALRRGIDPAPYDHRNEVIARNLARTWPDAFILIVIRNPLDWAVSRYDHWYRRDLVDEPLDSCLDEPGGGYDEVWRLYAGWFGREHVRVIPYERLRADPEGFVREAVSFADPDLRPEVPSLPMNAAPSSRAEVEYRRAGYRLKHRGGHQGSGRPLRRVARALLPCTRPFFRLRYGNKIYRSAVSPEAVRRLRPGLAASCSRLQQETGIDLARWGYPVEGRGV</sequence>
<dbReference type="Pfam" id="PF13469">
    <property type="entry name" value="Sulfotransfer_3"/>
    <property type="match status" value="1"/>
</dbReference>
<evidence type="ECO:0000313" key="2">
    <source>
        <dbReference type="Proteomes" id="UP000035268"/>
    </source>
</evidence>
<gene>
    <name evidence="1" type="ORF">L21SP4_01203</name>
</gene>
<accession>A0A0G3EDB4</accession>
<organism evidence="1 2">
    <name type="scientific">Kiritimatiella glycovorans</name>
    <dbReference type="NCBI Taxonomy" id="1307763"/>
    <lineage>
        <taxon>Bacteria</taxon>
        <taxon>Pseudomonadati</taxon>
        <taxon>Kiritimatiellota</taxon>
        <taxon>Kiritimatiellia</taxon>
        <taxon>Kiritimatiellales</taxon>
        <taxon>Kiritimatiellaceae</taxon>
        <taxon>Kiritimatiella</taxon>
    </lineage>
</organism>
<reference evidence="1 2" key="2">
    <citation type="journal article" date="2016" name="ISME J.">
        <title>Characterization of the first cultured representative of Verrucomicrobia subdivision 5 indicates the proposal of a novel phylum.</title>
        <authorList>
            <person name="Spring S."/>
            <person name="Bunk B."/>
            <person name="Sproer C."/>
            <person name="Schumann P."/>
            <person name="Rohde M."/>
            <person name="Tindall B.J."/>
            <person name="Klenk H.P."/>
        </authorList>
    </citation>
    <scope>NUCLEOTIDE SEQUENCE [LARGE SCALE GENOMIC DNA]</scope>
    <source>
        <strain evidence="1 2">L21-Fru-AB</strain>
    </source>
</reference>
<keyword evidence="1" id="KW-0808">Transferase</keyword>
<dbReference type="GO" id="GO:0016740">
    <property type="term" value="F:transferase activity"/>
    <property type="evidence" value="ECO:0007669"/>
    <property type="project" value="UniProtKB-KW"/>
</dbReference>
<dbReference type="Gene3D" id="3.40.50.300">
    <property type="entry name" value="P-loop containing nucleotide triphosphate hydrolases"/>
    <property type="match status" value="1"/>
</dbReference>
<name>A0A0G3EDB4_9BACT</name>
<dbReference type="OrthoDB" id="7065883at2"/>
<reference evidence="2" key="1">
    <citation type="submission" date="2015-02" db="EMBL/GenBank/DDBJ databases">
        <title>Description and complete genome sequence of the first cultured representative of the subdivision 5 of the Verrucomicrobia phylum.</title>
        <authorList>
            <person name="Spring S."/>
            <person name="Bunk B."/>
            <person name="Sproer C."/>
            <person name="Klenk H.-P."/>
        </authorList>
    </citation>
    <scope>NUCLEOTIDE SEQUENCE [LARGE SCALE GENOMIC DNA]</scope>
    <source>
        <strain evidence="2">L21-Fru-AB</strain>
    </source>
</reference>
<dbReference type="AlphaFoldDB" id="A0A0G3EDB4"/>
<dbReference type="RefSeq" id="WP_052881781.1">
    <property type="nucleotide sequence ID" value="NZ_CP010904.1"/>
</dbReference>